<accession>A0A2N6D1V5</accession>
<comment type="caution">
    <text evidence="5">The sequence shown here is derived from an EMBL/GenBank/DDBJ whole genome shotgun (WGS) entry which is preliminary data.</text>
</comment>
<dbReference type="Pfam" id="PF00425">
    <property type="entry name" value="Chorismate_bind"/>
    <property type="match status" value="1"/>
</dbReference>
<dbReference type="AlphaFoldDB" id="A0A2N6D1V5"/>
<reference evidence="5 6" key="1">
    <citation type="submission" date="2017-11" db="EMBL/GenBank/DDBJ databases">
        <title>Genome-resolved metagenomics identifies genetic mobility, metabolic interactions, and unexpected diversity in perchlorate-reducing communities.</title>
        <authorList>
            <person name="Barnum T.P."/>
            <person name="Figueroa I.A."/>
            <person name="Carlstrom C.I."/>
            <person name="Lucas L.N."/>
            <person name="Engelbrektson A.L."/>
            <person name="Coates J.D."/>
        </authorList>
    </citation>
    <scope>NUCLEOTIDE SEQUENCE [LARGE SCALE GENOMIC DNA]</scope>
    <source>
        <strain evidence="5">BM301</strain>
    </source>
</reference>
<dbReference type="GO" id="GO:0000162">
    <property type="term" value="P:L-tryptophan biosynthetic process"/>
    <property type="evidence" value="ECO:0007669"/>
    <property type="project" value="TreeGrafter"/>
</dbReference>
<feature type="domain" description="Anthranilate synthase component I N-terminal" evidence="4">
    <location>
        <begin position="19"/>
        <end position="152"/>
    </location>
</feature>
<keyword evidence="2" id="KW-0808">Transferase</keyword>
<dbReference type="InterPro" id="IPR015890">
    <property type="entry name" value="Chorismate_C"/>
</dbReference>
<dbReference type="InterPro" id="IPR019999">
    <property type="entry name" value="Anth_synth_I-like"/>
</dbReference>
<sequence length="479" mass="53488">MTSQTPTLLRELPYIEDTSRLFAPLAGQPWAVFLDSSDRGSKQARYDLVTCDPMATLVTRNGQTRITRADGSVVVSDDEPMGLLQALLRQYRMDSHESLPFRGGALGYFSYDLARSLERLPVVARDQDQLPEMAIGIYDWALVVDHQEQRSWLVGCGFDSHTVTQWPMLVERFCRPPVMVEPVPFRVTGAVESNMSRQQYADAFREIKRYIQEGDCYQVNLAQRFSVATEGDPWQAYQQLRRLNPAPFSAYLNTPAARLLCSSPERFLAIRDGLAETRPIKGTLPRGTTTQEDRALKRRLLASEKDRAENLMIVDLLRNDLGKNSALGSVEVGELFGLESYATVHHLVSTISSRLAANRDALDLLRGCFPGGSITGTPKLRAMEIIEQLEPDRRGVYCGSIGYIGFDGNMDSNIAIRTIVHIDGRMRFWAGGGLVADSVLDSEYQETFHKANAMLRLLQPEYSPPGIIRGGHVPDLKTG</sequence>
<dbReference type="InterPro" id="IPR005801">
    <property type="entry name" value="ADC_synthase"/>
</dbReference>
<dbReference type="Gene3D" id="3.60.120.10">
    <property type="entry name" value="Anthranilate synthase"/>
    <property type="match status" value="1"/>
</dbReference>
<evidence type="ECO:0000313" key="6">
    <source>
        <dbReference type="Proteomes" id="UP000235015"/>
    </source>
</evidence>
<organism evidence="5 6">
    <name type="scientific">Sedimenticola selenatireducens</name>
    <dbReference type="NCBI Taxonomy" id="191960"/>
    <lineage>
        <taxon>Bacteria</taxon>
        <taxon>Pseudomonadati</taxon>
        <taxon>Pseudomonadota</taxon>
        <taxon>Gammaproteobacteria</taxon>
        <taxon>Chromatiales</taxon>
        <taxon>Sedimenticolaceae</taxon>
        <taxon>Sedimenticola</taxon>
    </lineage>
</organism>
<evidence type="ECO:0000256" key="1">
    <source>
        <dbReference type="ARBA" id="ARBA00013139"/>
    </source>
</evidence>
<evidence type="ECO:0000256" key="2">
    <source>
        <dbReference type="ARBA" id="ARBA00022679"/>
    </source>
</evidence>
<dbReference type="NCBIfam" id="TIGR00553">
    <property type="entry name" value="pabB"/>
    <property type="match status" value="1"/>
</dbReference>
<dbReference type="InterPro" id="IPR005802">
    <property type="entry name" value="ADC_synth_comp_1"/>
</dbReference>
<dbReference type="RefSeq" id="WP_273437376.1">
    <property type="nucleotide sequence ID" value="NZ_PKUN01000001.1"/>
</dbReference>
<dbReference type="PRINTS" id="PR00095">
    <property type="entry name" value="ANTSNTHASEI"/>
</dbReference>
<evidence type="ECO:0000313" key="5">
    <source>
        <dbReference type="EMBL" id="PLX63681.1"/>
    </source>
</evidence>
<dbReference type="PANTHER" id="PTHR11236">
    <property type="entry name" value="AMINOBENZOATE/ANTHRANILATE SYNTHASE"/>
    <property type="match status" value="1"/>
</dbReference>
<dbReference type="EMBL" id="PKUN01000001">
    <property type="protein sequence ID" value="PLX63681.1"/>
    <property type="molecule type" value="Genomic_DNA"/>
</dbReference>
<dbReference type="SUPFAM" id="SSF56322">
    <property type="entry name" value="ADC synthase"/>
    <property type="match status" value="1"/>
</dbReference>
<evidence type="ECO:0000259" key="3">
    <source>
        <dbReference type="Pfam" id="PF00425"/>
    </source>
</evidence>
<protein>
    <recommendedName>
        <fullName evidence="1">aminodeoxychorismate synthase</fullName>
        <ecNumber evidence="1">2.6.1.85</ecNumber>
    </recommendedName>
</protein>
<evidence type="ECO:0000259" key="4">
    <source>
        <dbReference type="Pfam" id="PF04715"/>
    </source>
</evidence>
<feature type="domain" description="Chorismate-utilising enzyme C-terminal" evidence="3">
    <location>
        <begin position="197"/>
        <end position="450"/>
    </location>
</feature>
<gene>
    <name evidence="5" type="primary">pabB</name>
    <name evidence="5" type="ORF">C0630_01435</name>
</gene>
<dbReference type="EC" id="2.6.1.85" evidence="1"/>
<dbReference type="InterPro" id="IPR006805">
    <property type="entry name" value="Anth_synth_I_N"/>
</dbReference>
<dbReference type="PANTHER" id="PTHR11236:SF50">
    <property type="entry name" value="AMINODEOXYCHORISMATE SYNTHASE COMPONENT 1"/>
    <property type="match status" value="1"/>
</dbReference>
<proteinExistence type="predicted"/>
<dbReference type="GO" id="GO:0009396">
    <property type="term" value="P:folic acid-containing compound biosynthetic process"/>
    <property type="evidence" value="ECO:0007669"/>
    <property type="project" value="InterPro"/>
</dbReference>
<dbReference type="Pfam" id="PF04715">
    <property type="entry name" value="Anth_synt_I_N"/>
    <property type="match status" value="1"/>
</dbReference>
<dbReference type="Proteomes" id="UP000235015">
    <property type="component" value="Unassembled WGS sequence"/>
</dbReference>
<dbReference type="GO" id="GO:0046820">
    <property type="term" value="F:4-amino-4-deoxychorismate synthase activity"/>
    <property type="evidence" value="ECO:0007669"/>
    <property type="project" value="UniProtKB-EC"/>
</dbReference>
<dbReference type="STRING" id="1111735.GCA_000428045_03406"/>
<name>A0A2N6D1V5_9GAMM</name>